<dbReference type="Proteomes" id="UP000007962">
    <property type="component" value="Chromosome"/>
</dbReference>
<organism evidence="5 6">
    <name type="scientific">Beutenbergia cavernae (strain ATCC BAA-8 / DSM 12333 / CCUG 43141 / JCM 11478 / NBRC 16432 / NCIMB 13614 / HKI 0122)</name>
    <dbReference type="NCBI Taxonomy" id="471853"/>
    <lineage>
        <taxon>Bacteria</taxon>
        <taxon>Bacillati</taxon>
        <taxon>Actinomycetota</taxon>
        <taxon>Actinomycetes</taxon>
        <taxon>Micrococcales</taxon>
        <taxon>Beutenbergiaceae</taxon>
        <taxon>Beutenbergia</taxon>
    </lineage>
</organism>
<dbReference type="InterPro" id="IPR029039">
    <property type="entry name" value="Flavoprotein-like_sf"/>
</dbReference>
<dbReference type="SUPFAM" id="SSF52218">
    <property type="entry name" value="Flavoproteins"/>
    <property type="match status" value="1"/>
</dbReference>
<dbReference type="Pfam" id="PF03358">
    <property type="entry name" value="FMN_red"/>
    <property type="match status" value="1"/>
</dbReference>
<evidence type="ECO:0000259" key="4">
    <source>
        <dbReference type="Pfam" id="PF03358"/>
    </source>
</evidence>
<feature type="domain" description="NADPH-dependent FMN reductase-like" evidence="4">
    <location>
        <begin position="4"/>
        <end position="137"/>
    </location>
</feature>
<dbReference type="EMBL" id="CP001618">
    <property type="protein sequence ID" value="ACQ78690.1"/>
    <property type="molecule type" value="Genomic_DNA"/>
</dbReference>
<dbReference type="HOGENOM" id="CLU_055322_3_2_11"/>
<keyword evidence="3" id="KW-0560">Oxidoreductase</keyword>
<dbReference type="KEGG" id="bcv:Bcav_0427"/>
<dbReference type="STRING" id="471853.Bcav_0427"/>
<proteinExistence type="predicted"/>
<dbReference type="InterPro" id="IPR005025">
    <property type="entry name" value="FMN_Rdtase-like_dom"/>
</dbReference>
<dbReference type="OrthoDB" id="1643408at2"/>
<dbReference type="RefSeq" id="WP_012725470.1">
    <property type="nucleotide sequence ID" value="NC_012669.1"/>
</dbReference>
<keyword evidence="2" id="KW-0288">FMN</keyword>
<reference evidence="5 6" key="1">
    <citation type="journal article" date="2009" name="Stand. Genomic Sci.">
        <title>Complete genome sequence of Beutenbergia cavernae type strain (HKI 0122).</title>
        <authorList>
            <person name="Land M."/>
            <person name="Pukall R."/>
            <person name="Abt B."/>
            <person name="Goker M."/>
            <person name="Rohde M."/>
            <person name="Glavina Del Rio T."/>
            <person name="Tice H."/>
            <person name="Copeland A."/>
            <person name="Cheng J.F."/>
            <person name="Lucas S."/>
            <person name="Chen F."/>
            <person name="Nolan M."/>
            <person name="Bruce D."/>
            <person name="Goodwin L."/>
            <person name="Pitluck S."/>
            <person name="Ivanova N."/>
            <person name="Mavromatis K."/>
            <person name="Ovchinnikova G."/>
            <person name="Pati A."/>
            <person name="Chen A."/>
            <person name="Palaniappan K."/>
            <person name="Hauser L."/>
            <person name="Chang Y.J."/>
            <person name="Jefferies C.C."/>
            <person name="Saunders E."/>
            <person name="Brettin T."/>
            <person name="Detter J.C."/>
            <person name="Han C."/>
            <person name="Chain P."/>
            <person name="Bristow J."/>
            <person name="Eisen J.A."/>
            <person name="Markowitz V."/>
            <person name="Hugenholtz P."/>
            <person name="Kyrpides N.C."/>
            <person name="Klenk H.P."/>
            <person name="Lapidus A."/>
        </authorList>
    </citation>
    <scope>NUCLEOTIDE SEQUENCE [LARGE SCALE GENOMIC DNA]</scope>
    <source>
        <strain evidence="6">ATCC BAA-8 / DSM 12333 / NBRC 16432</strain>
    </source>
</reference>
<accession>C5BX15</accession>
<dbReference type="PANTHER" id="PTHR43408">
    <property type="entry name" value="FMN REDUCTASE (NADPH)"/>
    <property type="match status" value="1"/>
</dbReference>
<dbReference type="InterPro" id="IPR051814">
    <property type="entry name" value="NAD(P)H-dep_FMN_reductase"/>
</dbReference>
<protein>
    <submittedName>
        <fullName evidence="5">NADPH-dependent FMN reductase</fullName>
    </submittedName>
</protein>
<dbReference type="GO" id="GO:0016491">
    <property type="term" value="F:oxidoreductase activity"/>
    <property type="evidence" value="ECO:0007669"/>
    <property type="project" value="UniProtKB-KW"/>
</dbReference>
<dbReference type="Gene3D" id="3.40.50.360">
    <property type="match status" value="1"/>
</dbReference>
<evidence type="ECO:0000256" key="3">
    <source>
        <dbReference type="ARBA" id="ARBA00023002"/>
    </source>
</evidence>
<evidence type="ECO:0000256" key="2">
    <source>
        <dbReference type="ARBA" id="ARBA00022643"/>
    </source>
</evidence>
<dbReference type="AlphaFoldDB" id="C5BX15"/>
<evidence type="ECO:0000313" key="5">
    <source>
        <dbReference type="EMBL" id="ACQ78690.1"/>
    </source>
</evidence>
<gene>
    <name evidence="5" type="ordered locus">Bcav_0427</name>
</gene>
<sequence length="184" mass="18623">MTLLTAVVGNPRQGSRTHALTATVVDQLARAVDADEIETVDLAALGAALIDPAGEGPRAARELAAASDLLVVATPVYKATYTGLLKLFLDGYGSNGLDGVTAVGVVVSAAPGHLLSTDIHLRSLLVELGAVVPTRSLGVVEAQLEGAASLVAEWTSAHADTLRRLTGPASGARQVAELATGGRA</sequence>
<evidence type="ECO:0000313" key="6">
    <source>
        <dbReference type="Proteomes" id="UP000007962"/>
    </source>
</evidence>
<dbReference type="PANTHER" id="PTHR43408:SF1">
    <property type="entry name" value="FMN REDUCTASE (NADPH)"/>
    <property type="match status" value="1"/>
</dbReference>
<dbReference type="eggNOG" id="COG0431">
    <property type="taxonomic scope" value="Bacteria"/>
</dbReference>
<evidence type="ECO:0000256" key="1">
    <source>
        <dbReference type="ARBA" id="ARBA00022630"/>
    </source>
</evidence>
<name>C5BX15_BEUC1</name>
<keyword evidence="6" id="KW-1185">Reference proteome</keyword>
<keyword evidence="1" id="KW-0285">Flavoprotein</keyword>